<accession>A0ABT8LGF1</accession>
<evidence type="ECO:0000313" key="3">
    <source>
        <dbReference type="Proteomes" id="UP001172083"/>
    </source>
</evidence>
<comment type="caution">
    <text evidence="2">The sequence shown here is derived from an EMBL/GenBank/DDBJ whole genome shotgun (WGS) entry which is preliminary data.</text>
</comment>
<evidence type="ECO:0000256" key="1">
    <source>
        <dbReference type="SAM" id="SignalP"/>
    </source>
</evidence>
<dbReference type="Pfam" id="PF10677">
    <property type="entry name" value="DUF2490"/>
    <property type="match status" value="1"/>
</dbReference>
<protein>
    <submittedName>
        <fullName evidence="2">DUF2490 domain-containing protein</fullName>
    </submittedName>
</protein>
<proteinExistence type="predicted"/>
<dbReference type="RefSeq" id="WP_346761162.1">
    <property type="nucleotide sequence ID" value="NZ_JAUJEB010000007.1"/>
</dbReference>
<feature type="chain" id="PRO_5047453291" evidence="1">
    <location>
        <begin position="23"/>
        <end position="242"/>
    </location>
</feature>
<keyword evidence="3" id="KW-1185">Reference proteome</keyword>
<name>A0ABT8LGF1_9BACT</name>
<dbReference type="EMBL" id="JAUJEB010000007">
    <property type="protein sequence ID" value="MDN5215825.1"/>
    <property type="molecule type" value="Genomic_DNA"/>
</dbReference>
<gene>
    <name evidence="2" type="ORF">QQ020_27350</name>
</gene>
<keyword evidence="1" id="KW-0732">Signal</keyword>
<dbReference type="Proteomes" id="UP001172083">
    <property type="component" value="Unassembled WGS sequence"/>
</dbReference>
<feature type="signal peptide" evidence="1">
    <location>
        <begin position="1"/>
        <end position="22"/>
    </location>
</feature>
<organism evidence="2 3">
    <name type="scientific">Agaribacillus aureus</name>
    <dbReference type="NCBI Taxonomy" id="3051825"/>
    <lineage>
        <taxon>Bacteria</taxon>
        <taxon>Pseudomonadati</taxon>
        <taxon>Bacteroidota</taxon>
        <taxon>Cytophagia</taxon>
        <taxon>Cytophagales</taxon>
        <taxon>Splendidivirgaceae</taxon>
        <taxon>Agaribacillus</taxon>
    </lineage>
</organism>
<reference evidence="2" key="1">
    <citation type="submission" date="2023-06" db="EMBL/GenBank/DDBJ databases">
        <title>Genomic of Agaribacillus aureum.</title>
        <authorList>
            <person name="Wang G."/>
        </authorList>
    </citation>
    <scope>NUCLEOTIDE SEQUENCE</scope>
    <source>
        <strain evidence="2">BMA12</strain>
    </source>
</reference>
<sequence>MKKIKLLILYFALVSWMAKLHAQETKTYMDAWFLLLNHYEISDQWSAGSEIHWRNTRFLKDKEQLLLRPFVDYRRNDKVVYTLGYTYIRSYPFSEMAIPKTKPEHNVWEQVTLKHTLHKLAIAHRYRVEHRFQGNLKQNDTNDYFVNGYSFSNRFRYRLTMKYPIHQRLFFQVFDELWIKSDQLFNNLDFGRNWFYIGFGKKVFDHGSIQIAYLYQLIKLNAFLYEKHPTVQLTFQYDVKKG</sequence>
<evidence type="ECO:0000313" key="2">
    <source>
        <dbReference type="EMBL" id="MDN5215825.1"/>
    </source>
</evidence>
<dbReference type="InterPro" id="IPR019619">
    <property type="entry name" value="DUF2490"/>
</dbReference>